<gene>
    <name evidence="2" type="ORF">Metus_1571</name>
</gene>
<feature type="transmembrane region" description="Helical" evidence="1">
    <location>
        <begin position="28"/>
        <end position="54"/>
    </location>
</feature>
<dbReference type="Gene3D" id="1.10.1760.20">
    <property type="match status" value="1"/>
</dbReference>
<evidence type="ECO:0008006" key="4">
    <source>
        <dbReference type="Google" id="ProtNLM"/>
    </source>
</evidence>
<keyword evidence="1" id="KW-1133">Transmembrane helix</keyword>
<feature type="transmembrane region" description="Helical" evidence="1">
    <location>
        <begin position="225"/>
        <end position="246"/>
    </location>
</feature>
<protein>
    <recommendedName>
        <fullName evidence="4">ECF transporter S component</fullName>
    </recommendedName>
</protein>
<proteinExistence type="predicted"/>
<accession>A0A3S3RZ04</accession>
<organism evidence="2 3">
    <name type="scientific">Methanosuratincola subterraneus</name>
    <dbReference type="NCBI Taxonomy" id="2593994"/>
    <lineage>
        <taxon>Archaea</taxon>
        <taxon>Thermoproteota</taxon>
        <taxon>Methanosuratincolia</taxon>
        <taxon>Candidatus Methanomethylicales</taxon>
        <taxon>Candidatus Methanomethylicaceae</taxon>
        <taxon>Candidatus Methanosuratincola (ex Vanwonterghem et al. 2016)</taxon>
    </lineage>
</organism>
<name>A0A3S3RZ04_METS7</name>
<sequence>MSKTKVNMHIRKHIKKQDFLPLMEARTISIVGLMAAVYAVVTLLPGFPVIGAPGSEIDLARSLEPIYGIMMGTYFGPLAAFLGAILGKILSGESGSLLFTPLALASTLSAALIYKGKAGKIPGWTISGLILTVMIAIWSTTQQAHNAPYFALPHVAAAAIAFGAGGKLNKSLRSGKMEMAPGVFLVSFISTMTGNMLGNLIFVAVYNPSPYFFVPMLAITLPERLFISLASTIIGVPLIVGVRRVAKLST</sequence>
<dbReference type="AlphaFoldDB" id="A0A3S3RZ04"/>
<evidence type="ECO:0000256" key="1">
    <source>
        <dbReference type="SAM" id="Phobius"/>
    </source>
</evidence>
<feature type="transmembrane region" description="Helical" evidence="1">
    <location>
        <begin position="96"/>
        <end position="114"/>
    </location>
</feature>
<dbReference type="Proteomes" id="UP000288215">
    <property type="component" value="Unassembled WGS sequence"/>
</dbReference>
<keyword evidence="1" id="KW-0472">Membrane</keyword>
<evidence type="ECO:0000313" key="3">
    <source>
        <dbReference type="Proteomes" id="UP000288215"/>
    </source>
</evidence>
<feature type="transmembrane region" description="Helical" evidence="1">
    <location>
        <begin position="66"/>
        <end position="90"/>
    </location>
</feature>
<feature type="transmembrane region" description="Helical" evidence="1">
    <location>
        <begin position="180"/>
        <end position="205"/>
    </location>
</feature>
<feature type="transmembrane region" description="Helical" evidence="1">
    <location>
        <begin position="121"/>
        <end position="141"/>
    </location>
</feature>
<dbReference type="EMBL" id="RXGA01000004">
    <property type="protein sequence ID" value="RWX72712.1"/>
    <property type="molecule type" value="Genomic_DNA"/>
</dbReference>
<comment type="caution">
    <text evidence="2">The sequence shown here is derived from an EMBL/GenBank/DDBJ whole genome shotgun (WGS) entry which is preliminary data.</text>
</comment>
<reference evidence="2 3" key="1">
    <citation type="submission" date="2018-12" db="EMBL/GenBank/DDBJ databases">
        <title>The complete genome of the methanogenic archaea of the candidate phylum Verstraetearchaeota, obtained from the metagenome of underground thermal water.</title>
        <authorList>
            <person name="Kadnikov V.V."/>
            <person name="Mardanov A.V."/>
            <person name="Beletsky A.V."/>
            <person name="Karnachuk O.V."/>
            <person name="Ravin N.V."/>
        </authorList>
    </citation>
    <scope>NUCLEOTIDE SEQUENCE [LARGE SCALE GENOMIC DNA]</scope>
    <source>
        <strain evidence="2">Ch88</strain>
    </source>
</reference>
<keyword evidence="1" id="KW-0812">Transmembrane</keyword>
<evidence type="ECO:0000313" key="2">
    <source>
        <dbReference type="EMBL" id="RWX72712.1"/>
    </source>
</evidence>